<accession>A0A2D2B354</accession>
<dbReference type="KEGG" id="cmb:CSW64_20990"/>
<feature type="chain" id="PRO_5013743139" evidence="1">
    <location>
        <begin position="26"/>
        <end position="178"/>
    </location>
</feature>
<dbReference type="EMBL" id="CP024201">
    <property type="protein sequence ID" value="ATQ44685.1"/>
    <property type="molecule type" value="Genomic_DNA"/>
</dbReference>
<evidence type="ECO:0000256" key="1">
    <source>
        <dbReference type="SAM" id="SignalP"/>
    </source>
</evidence>
<organism evidence="2 3">
    <name type="scientific">Caulobacter mirabilis</name>
    <dbReference type="NCBI Taxonomy" id="69666"/>
    <lineage>
        <taxon>Bacteria</taxon>
        <taxon>Pseudomonadati</taxon>
        <taxon>Pseudomonadota</taxon>
        <taxon>Alphaproteobacteria</taxon>
        <taxon>Caulobacterales</taxon>
        <taxon>Caulobacteraceae</taxon>
        <taxon>Caulobacter</taxon>
    </lineage>
</organism>
<keyword evidence="3" id="KW-1185">Reference proteome</keyword>
<protein>
    <submittedName>
        <fullName evidence="2">Uncharacterized protein</fullName>
    </submittedName>
</protein>
<name>A0A2D2B354_9CAUL</name>
<dbReference type="AlphaFoldDB" id="A0A2D2B354"/>
<dbReference type="RefSeq" id="WP_099623933.1">
    <property type="nucleotide sequence ID" value="NZ_CP024201.1"/>
</dbReference>
<evidence type="ECO:0000313" key="2">
    <source>
        <dbReference type="EMBL" id="ATQ44685.1"/>
    </source>
</evidence>
<reference evidence="2 3" key="1">
    <citation type="submission" date="2017-10" db="EMBL/GenBank/DDBJ databases">
        <title>Genome sequence of Caulobacter mirabilis FWC38.</title>
        <authorList>
            <person name="Fiebig A."/>
            <person name="Crosson S."/>
        </authorList>
    </citation>
    <scope>NUCLEOTIDE SEQUENCE [LARGE SCALE GENOMIC DNA]</scope>
    <source>
        <strain evidence="2 3">FWC 38</strain>
    </source>
</reference>
<gene>
    <name evidence="2" type="ORF">CSW64_20990</name>
</gene>
<dbReference type="Proteomes" id="UP000228945">
    <property type="component" value="Chromosome"/>
</dbReference>
<feature type="signal peptide" evidence="1">
    <location>
        <begin position="1"/>
        <end position="25"/>
    </location>
</feature>
<proteinExistence type="predicted"/>
<keyword evidence="1" id="KW-0732">Signal</keyword>
<sequence length="178" mass="19242">MAAKNLPRLALPLLGALLFAGAATAQPYDHGYDYGGYRYDGYGYERGYERGSYEARAYENDGRGWRETYRDGDAWHSDYGYDDDRADYAPPPCDWRCGRDYGHGYGYRGGEVALSDGFFYSGLTGGVGPSWGGGGYYRYGGRGVIIVNSSASASASAYAYANARSSVSISRSGGGCCR</sequence>
<evidence type="ECO:0000313" key="3">
    <source>
        <dbReference type="Proteomes" id="UP000228945"/>
    </source>
</evidence>